<feature type="domain" description="Fibronectin type-III" evidence="12">
    <location>
        <begin position="343"/>
        <end position="440"/>
    </location>
</feature>
<dbReference type="PANTHER" id="PTHR48423:SF2">
    <property type="entry name" value="INTERLEUKIN-12 RECEPTOR SUBUNIT BETA-2"/>
    <property type="match status" value="1"/>
</dbReference>
<dbReference type="CDD" id="cd00063">
    <property type="entry name" value="FN3"/>
    <property type="match status" value="3"/>
</dbReference>
<evidence type="ECO:0000259" key="12">
    <source>
        <dbReference type="PROSITE" id="PS50853"/>
    </source>
</evidence>
<dbReference type="Pfam" id="PF00041">
    <property type="entry name" value="fn3"/>
    <property type="match status" value="1"/>
</dbReference>
<dbReference type="PROSITE" id="PS50853">
    <property type="entry name" value="FN3"/>
    <property type="match status" value="2"/>
</dbReference>
<dbReference type="AlphaFoldDB" id="A0AAY4CD07"/>
<evidence type="ECO:0000256" key="4">
    <source>
        <dbReference type="ARBA" id="ARBA00022729"/>
    </source>
</evidence>
<keyword evidence="14" id="KW-1185">Reference proteome</keyword>
<evidence type="ECO:0000256" key="11">
    <source>
        <dbReference type="SAM" id="Phobius"/>
    </source>
</evidence>
<dbReference type="InterPro" id="IPR052672">
    <property type="entry name" value="Type1_Cytokine_Rcpt_Type2"/>
</dbReference>
<evidence type="ECO:0000256" key="6">
    <source>
        <dbReference type="ARBA" id="ARBA00022989"/>
    </source>
</evidence>
<dbReference type="PANTHER" id="PTHR48423">
    <property type="entry name" value="INTERLEUKIN-27 RECEPTOR SUBUNIT ALPHA"/>
    <property type="match status" value="1"/>
</dbReference>
<comment type="subcellular location">
    <subcellularLocation>
        <location evidence="1">Membrane</location>
        <topology evidence="1">Single-pass type I membrane protein</topology>
    </subcellularLocation>
</comment>
<reference evidence="13 14" key="1">
    <citation type="submission" date="2020-06" db="EMBL/GenBank/DDBJ databases">
        <authorList>
            <consortium name="Wellcome Sanger Institute Data Sharing"/>
        </authorList>
    </citation>
    <scope>NUCLEOTIDE SEQUENCE [LARGE SCALE GENOMIC DNA]</scope>
</reference>
<feature type="domain" description="Fibronectin type-III" evidence="12">
    <location>
        <begin position="95"/>
        <end position="185"/>
    </location>
</feature>
<dbReference type="InterPro" id="IPR013783">
    <property type="entry name" value="Ig-like_fold"/>
</dbReference>
<evidence type="ECO:0000313" key="14">
    <source>
        <dbReference type="Proteomes" id="UP000694580"/>
    </source>
</evidence>
<feature type="compositionally biased region" description="Polar residues" evidence="10">
    <location>
        <begin position="621"/>
        <end position="631"/>
    </location>
</feature>
<keyword evidence="9" id="KW-0325">Glycoprotein</keyword>
<dbReference type="GO" id="GO:0005886">
    <property type="term" value="C:plasma membrane"/>
    <property type="evidence" value="ECO:0007669"/>
    <property type="project" value="UniProtKB-ARBA"/>
</dbReference>
<dbReference type="SUPFAM" id="SSF49265">
    <property type="entry name" value="Fibronectin type III"/>
    <property type="match status" value="3"/>
</dbReference>
<reference evidence="13" key="3">
    <citation type="submission" date="2025-09" db="UniProtKB">
        <authorList>
            <consortium name="Ensembl"/>
        </authorList>
    </citation>
    <scope>IDENTIFICATION</scope>
</reference>
<evidence type="ECO:0000256" key="5">
    <source>
        <dbReference type="ARBA" id="ARBA00022737"/>
    </source>
</evidence>
<dbReference type="GeneTree" id="ENSGT00940000159829"/>
<evidence type="ECO:0000313" key="13">
    <source>
        <dbReference type="Ensembl" id="ENSDCDP00010031075.1"/>
    </source>
</evidence>
<evidence type="ECO:0000256" key="7">
    <source>
        <dbReference type="ARBA" id="ARBA00023136"/>
    </source>
</evidence>
<evidence type="ECO:0000256" key="10">
    <source>
        <dbReference type="SAM" id="MobiDB-lite"/>
    </source>
</evidence>
<proteinExistence type="inferred from homology"/>
<keyword evidence="4" id="KW-0732">Signal</keyword>
<keyword evidence="5" id="KW-0677">Repeat</keyword>
<feature type="region of interest" description="Disordered" evidence="10">
    <location>
        <begin position="610"/>
        <end position="641"/>
    </location>
</feature>
<dbReference type="InterPro" id="IPR036116">
    <property type="entry name" value="FN3_sf"/>
</dbReference>
<feature type="transmembrane region" description="Helical" evidence="11">
    <location>
        <begin position="536"/>
        <end position="553"/>
    </location>
</feature>
<keyword evidence="3 11" id="KW-0812">Transmembrane</keyword>
<reference evidence="13" key="2">
    <citation type="submission" date="2025-08" db="UniProtKB">
        <authorList>
            <consortium name="Ensembl"/>
        </authorList>
    </citation>
    <scope>IDENTIFICATION</scope>
</reference>
<keyword evidence="8" id="KW-0675">Receptor</keyword>
<keyword evidence="6 11" id="KW-1133">Transmembrane helix</keyword>
<evidence type="ECO:0000256" key="8">
    <source>
        <dbReference type="ARBA" id="ARBA00023170"/>
    </source>
</evidence>
<dbReference type="Gene3D" id="2.60.40.10">
    <property type="entry name" value="Immunoglobulins"/>
    <property type="match status" value="4"/>
</dbReference>
<accession>A0AAY4CD07</accession>
<dbReference type="Ensembl" id="ENSDCDT00010038471.1">
    <property type="protein sequence ID" value="ENSDCDP00010031075.1"/>
    <property type="gene ID" value="ENSDCDG00010019758.1"/>
</dbReference>
<evidence type="ECO:0000256" key="2">
    <source>
        <dbReference type="ARBA" id="ARBA00008921"/>
    </source>
</evidence>
<evidence type="ECO:0000256" key="1">
    <source>
        <dbReference type="ARBA" id="ARBA00004479"/>
    </source>
</evidence>
<evidence type="ECO:0000256" key="3">
    <source>
        <dbReference type="ARBA" id="ARBA00022692"/>
    </source>
</evidence>
<keyword evidence="7 11" id="KW-0472">Membrane</keyword>
<dbReference type="InterPro" id="IPR003961">
    <property type="entry name" value="FN3_dom"/>
</dbReference>
<protein>
    <submittedName>
        <fullName evidence="13">Interleukin 23 receptor</fullName>
    </submittedName>
</protein>
<sequence length="768" mass="85714">PLQLGHLTAEPGLVVHRESNLTVYCQTNECKPNKWPTLSLNSDSNLVQVLQTQVNCSTVKLQVINLTAPTSKLLCSVNNHVVCGKDLKSGYPPDKPAHLRCFTTESSVSVNCSWENSNTFLPTTYTVTFHMVPNKSFQHQCEGTNSITVLRSDFEEDTEYRVDVNAENSLGNVTSELLTFHLKDIEIPSTPIITGFTIAYSKNDCHVLSWNTSGSSTHLGHLIRLMPMSKYHLEVRVCTTTKKCSMWSRPAEATTPGIPPSRKPDAWRVVTKNWKSSLQKVTVFWKPVESGSYHKLFYEVAYQERGCSRWVNCSASSTQCTVDLPSKVKQIKVTLVTSAGRSPPTFLNLAHAVTYNPLPQDSVNLMWAKNDNRMNTLGYVVQWQSRLSNLSWIRLDRECNSTFIRGLRPGVRYNVSLHAETTRGLSEPALLQVYSEQKKPLSGLNGSIKVTKSRQILVQWEELAPEQQRGFITHYSVYTKKHGTQSYERKSESVLLDFEEAGFDLCVSATNAAGEGPRGEPITFLPKAGGGGISEVWLVAALPLMIFVNLMCLKCVRRRLRQTCLTLGPAWLFETLPKPANSNAIRLLKVNSDSFWLPVYSDPPISPVEDADAEEVAASLSYPSGPTNRDSSCPGPAREDSMDPYKPQWTDFYKPHVTSPVLTSDASEMEEEEGPEQQSWQPAPSTFSDKELSFCDLTIGSLSVVVSPDESLFQHQTVQNEFGWRLEEIKGTVLPSELVSCLRDSPVDHRLMNPYSPQGCCFTLAPDQ</sequence>
<name>A0AAY4CD07_9TELE</name>
<feature type="region of interest" description="Disordered" evidence="10">
    <location>
        <begin position="664"/>
        <end position="685"/>
    </location>
</feature>
<dbReference type="Proteomes" id="UP000694580">
    <property type="component" value="Chromosome 13"/>
</dbReference>
<organism evidence="13 14">
    <name type="scientific">Denticeps clupeoides</name>
    <name type="common">denticle herring</name>
    <dbReference type="NCBI Taxonomy" id="299321"/>
    <lineage>
        <taxon>Eukaryota</taxon>
        <taxon>Metazoa</taxon>
        <taxon>Chordata</taxon>
        <taxon>Craniata</taxon>
        <taxon>Vertebrata</taxon>
        <taxon>Euteleostomi</taxon>
        <taxon>Actinopterygii</taxon>
        <taxon>Neopterygii</taxon>
        <taxon>Teleostei</taxon>
        <taxon>Clupei</taxon>
        <taxon>Clupeiformes</taxon>
        <taxon>Denticipitoidei</taxon>
        <taxon>Denticipitidae</taxon>
        <taxon>Denticeps</taxon>
    </lineage>
</organism>
<dbReference type="SMART" id="SM00060">
    <property type="entry name" value="FN3"/>
    <property type="match status" value="4"/>
</dbReference>
<comment type="similarity">
    <text evidence="2">Belongs to the type I cytokine receptor family. Type 2 subfamily.</text>
</comment>
<evidence type="ECO:0000256" key="9">
    <source>
        <dbReference type="ARBA" id="ARBA00023180"/>
    </source>
</evidence>
<gene>
    <name evidence="13" type="primary">il23r</name>
</gene>